<dbReference type="Pfam" id="PF00753">
    <property type="entry name" value="Lactamase_B"/>
    <property type="match status" value="1"/>
</dbReference>
<dbReference type="SMART" id="SM00849">
    <property type="entry name" value="Lactamase_B"/>
    <property type="match status" value="1"/>
</dbReference>
<dbReference type="EMBL" id="DXGA01000046">
    <property type="protein sequence ID" value="HIW93325.1"/>
    <property type="molecule type" value="Genomic_DNA"/>
</dbReference>
<comment type="cofactor">
    <cofactor evidence="1">
        <name>Zn(2+)</name>
        <dbReference type="ChEBI" id="CHEBI:29105"/>
    </cofactor>
</comment>
<evidence type="ECO:0000259" key="5">
    <source>
        <dbReference type="SMART" id="SM00849"/>
    </source>
</evidence>
<dbReference type="PANTHER" id="PTHR46233">
    <property type="entry name" value="HYDROXYACYLGLUTATHIONE HYDROLASE GLOC"/>
    <property type="match status" value="1"/>
</dbReference>
<keyword evidence="3" id="KW-0378">Hydrolase</keyword>
<dbReference type="Gene3D" id="3.60.15.10">
    <property type="entry name" value="Ribonuclease Z/Hydroxyacylglutathione hydrolase-like"/>
    <property type="match status" value="1"/>
</dbReference>
<keyword evidence="4" id="KW-0862">Zinc</keyword>
<dbReference type="GO" id="GO:0046872">
    <property type="term" value="F:metal ion binding"/>
    <property type="evidence" value="ECO:0007669"/>
    <property type="project" value="UniProtKB-KW"/>
</dbReference>
<dbReference type="PANTHER" id="PTHR46233:SF3">
    <property type="entry name" value="HYDROXYACYLGLUTATHIONE HYDROLASE GLOC"/>
    <property type="match status" value="1"/>
</dbReference>
<dbReference type="Proteomes" id="UP000824192">
    <property type="component" value="Unassembled WGS sequence"/>
</dbReference>
<proteinExistence type="predicted"/>
<reference evidence="6" key="1">
    <citation type="journal article" date="2021" name="PeerJ">
        <title>Extensive microbial diversity within the chicken gut microbiome revealed by metagenomics and culture.</title>
        <authorList>
            <person name="Gilroy R."/>
            <person name="Ravi A."/>
            <person name="Getino M."/>
            <person name="Pursley I."/>
            <person name="Horton D.L."/>
            <person name="Alikhan N.F."/>
            <person name="Baker D."/>
            <person name="Gharbi K."/>
            <person name="Hall N."/>
            <person name="Watson M."/>
            <person name="Adriaenssens E.M."/>
            <person name="Foster-Nyarko E."/>
            <person name="Jarju S."/>
            <person name="Secka A."/>
            <person name="Antonio M."/>
            <person name="Oren A."/>
            <person name="Chaudhuri R.R."/>
            <person name="La Ragione R."/>
            <person name="Hildebrand F."/>
            <person name="Pallen M.J."/>
        </authorList>
    </citation>
    <scope>NUCLEOTIDE SEQUENCE</scope>
    <source>
        <strain evidence="6">ChiGjej6B6-1540</strain>
    </source>
</reference>
<dbReference type="GO" id="GO:0016787">
    <property type="term" value="F:hydrolase activity"/>
    <property type="evidence" value="ECO:0007669"/>
    <property type="project" value="UniProtKB-KW"/>
</dbReference>
<evidence type="ECO:0000256" key="4">
    <source>
        <dbReference type="ARBA" id="ARBA00022833"/>
    </source>
</evidence>
<dbReference type="AlphaFoldDB" id="A0A9D1RTJ9"/>
<gene>
    <name evidence="6" type="ORF">H9868_02160</name>
</gene>
<reference evidence="6" key="2">
    <citation type="submission" date="2021-04" db="EMBL/GenBank/DDBJ databases">
        <authorList>
            <person name="Gilroy R."/>
        </authorList>
    </citation>
    <scope>NUCLEOTIDE SEQUENCE</scope>
    <source>
        <strain evidence="6">ChiGjej6B6-1540</strain>
    </source>
</reference>
<keyword evidence="2" id="KW-0479">Metal-binding</keyword>
<dbReference type="CDD" id="cd06262">
    <property type="entry name" value="metallo-hydrolase-like_MBL-fold"/>
    <property type="match status" value="1"/>
</dbReference>
<feature type="domain" description="Metallo-beta-lactamase" evidence="5">
    <location>
        <begin position="12"/>
        <end position="200"/>
    </location>
</feature>
<evidence type="ECO:0000256" key="1">
    <source>
        <dbReference type="ARBA" id="ARBA00001947"/>
    </source>
</evidence>
<name>A0A9D1RTJ9_9FIRM</name>
<accession>A0A9D1RTJ9</accession>
<dbReference type="InterPro" id="IPR001279">
    <property type="entry name" value="Metallo-B-lactamas"/>
</dbReference>
<evidence type="ECO:0000313" key="7">
    <source>
        <dbReference type="Proteomes" id="UP000824192"/>
    </source>
</evidence>
<evidence type="ECO:0000256" key="3">
    <source>
        <dbReference type="ARBA" id="ARBA00022801"/>
    </source>
</evidence>
<dbReference type="InterPro" id="IPR051453">
    <property type="entry name" value="MBL_Glyoxalase_II"/>
</dbReference>
<organism evidence="6 7">
    <name type="scientific">Candidatus Flavonifractor merdipullorum</name>
    <dbReference type="NCBI Taxonomy" id="2838590"/>
    <lineage>
        <taxon>Bacteria</taxon>
        <taxon>Bacillati</taxon>
        <taxon>Bacillota</taxon>
        <taxon>Clostridia</taxon>
        <taxon>Eubacteriales</taxon>
        <taxon>Oscillospiraceae</taxon>
        <taxon>Flavonifractor</taxon>
    </lineage>
</organism>
<evidence type="ECO:0000313" key="6">
    <source>
        <dbReference type="EMBL" id="HIW93325.1"/>
    </source>
</evidence>
<protein>
    <submittedName>
        <fullName evidence="6">MBL fold metallo-hydrolase</fullName>
    </submittedName>
</protein>
<sequence>MERLRSIEPLAESNCYVLGEKGRCVVIDPNSPVVEGMMTQRGWQPDYFILTHEHCDHMAGLEKLRARWPRTPTVCTTLCSVGIQSPRLNMTSMMEVYLTFRGKQGVHYPPFVCREAEVTFSKPCTLFWQGHTLRCVPLPGHTPGSMGIFLDEITFFSGDYLLPGEDVILRLPGGSQRSYELETLPFLRTLPIGLEICPGHGAPYIRIREENTYGLEPAARS</sequence>
<dbReference type="SUPFAM" id="SSF56281">
    <property type="entry name" value="Metallo-hydrolase/oxidoreductase"/>
    <property type="match status" value="1"/>
</dbReference>
<comment type="caution">
    <text evidence="6">The sequence shown here is derived from an EMBL/GenBank/DDBJ whole genome shotgun (WGS) entry which is preliminary data.</text>
</comment>
<evidence type="ECO:0000256" key="2">
    <source>
        <dbReference type="ARBA" id="ARBA00022723"/>
    </source>
</evidence>
<dbReference type="InterPro" id="IPR036866">
    <property type="entry name" value="RibonucZ/Hydroxyglut_hydro"/>
</dbReference>